<accession>A0A368GFV2</accession>
<gene>
    <name evidence="2" type="ORF">ANCCAN_12124</name>
</gene>
<dbReference type="Proteomes" id="UP000252519">
    <property type="component" value="Unassembled WGS sequence"/>
</dbReference>
<evidence type="ECO:0000313" key="2">
    <source>
        <dbReference type="EMBL" id="RCN41910.1"/>
    </source>
</evidence>
<evidence type="ECO:0000256" key="1">
    <source>
        <dbReference type="SAM" id="MobiDB-lite"/>
    </source>
</evidence>
<feature type="compositionally biased region" description="Basic and acidic residues" evidence="1">
    <location>
        <begin position="1"/>
        <end position="12"/>
    </location>
</feature>
<keyword evidence="3" id="KW-1185">Reference proteome</keyword>
<dbReference type="OrthoDB" id="6515516at2759"/>
<dbReference type="AlphaFoldDB" id="A0A368GFV2"/>
<feature type="region of interest" description="Disordered" evidence="1">
    <location>
        <begin position="1"/>
        <end position="56"/>
    </location>
</feature>
<sequence>MMSNDIRNDPAHRGILTPFSMEVASPHPRRQQSAASQPASQTTSTRSGEYQLTELKNVPTRSARIVSNDFERTEKDFPTIESSIDEELVLSGTASESQARDSVDEDFQVFLI</sequence>
<feature type="compositionally biased region" description="Low complexity" evidence="1">
    <location>
        <begin position="31"/>
        <end position="47"/>
    </location>
</feature>
<reference evidence="2 3" key="1">
    <citation type="submission" date="2014-10" db="EMBL/GenBank/DDBJ databases">
        <title>Draft genome of the hookworm Ancylostoma caninum.</title>
        <authorList>
            <person name="Mitreva M."/>
        </authorList>
    </citation>
    <scope>NUCLEOTIDE SEQUENCE [LARGE SCALE GENOMIC DNA]</scope>
    <source>
        <strain evidence="2 3">Baltimore</strain>
    </source>
</reference>
<organism evidence="2 3">
    <name type="scientific">Ancylostoma caninum</name>
    <name type="common">Dog hookworm</name>
    <dbReference type="NCBI Taxonomy" id="29170"/>
    <lineage>
        <taxon>Eukaryota</taxon>
        <taxon>Metazoa</taxon>
        <taxon>Ecdysozoa</taxon>
        <taxon>Nematoda</taxon>
        <taxon>Chromadorea</taxon>
        <taxon>Rhabditida</taxon>
        <taxon>Rhabditina</taxon>
        <taxon>Rhabditomorpha</taxon>
        <taxon>Strongyloidea</taxon>
        <taxon>Ancylostomatidae</taxon>
        <taxon>Ancylostomatinae</taxon>
        <taxon>Ancylostoma</taxon>
    </lineage>
</organism>
<evidence type="ECO:0000313" key="3">
    <source>
        <dbReference type="Proteomes" id="UP000252519"/>
    </source>
</evidence>
<comment type="caution">
    <text evidence="2">The sequence shown here is derived from an EMBL/GenBank/DDBJ whole genome shotgun (WGS) entry which is preliminary data.</text>
</comment>
<name>A0A368GFV2_ANCCA</name>
<proteinExistence type="predicted"/>
<dbReference type="EMBL" id="JOJR01000217">
    <property type="protein sequence ID" value="RCN41910.1"/>
    <property type="molecule type" value="Genomic_DNA"/>
</dbReference>
<protein>
    <submittedName>
        <fullName evidence="2">Uncharacterized protein</fullName>
    </submittedName>
</protein>
<dbReference type="STRING" id="29170.A0A368GFV2"/>